<feature type="domain" description="Peptidase M16 C-terminal" evidence="11">
    <location>
        <begin position="219"/>
        <end position="397"/>
    </location>
</feature>
<dbReference type="Proteomes" id="UP000290545">
    <property type="component" value="Unassembled WGS sequence"/>
</dbReference>
<sequence>MHGRSLLVMLSGFVLASTPVLAQKTASKAAGVPVAKVLPLDTAVRIGKLPNGFTYFIRHNEEPKERVLLYLVNKVGSILETEEQRGLAHFIEHMSFNGTKNFPKNELVDYLERSGVRFGADLNAYTSFDETVYQLPLPTKDKELLKNGFRIMRDWAQEATLDETEINKERGVIIEEKRLRKGADERMREQYWSQLLNHSRYADRMPIGIDTVLLYGKPETLRAFYRDWYRPDQQALVVVGDIDVAETEKMVKSLFATLKNPVSLKKRTRYTIPLTGKDQYLIATDPENTTTSAEILWKQPEEKLVTDVDYRKAVVKQLFNQMMGERYAEYYKQPQPPFIQGGVGIQPFMGGLQLFSASARVNNTGGLETGVKAVWREIERVKRFGFTQSELERAKQNVLTSYTASWKEKSKTPSENYVKEYQQYFLDSAAAPGIDYELALVKQLLPGITLADVNKVPATYIKATNRDVIIMAPGKDKAGLPDSATFSRWLQEVSRENITAYKDEAAGTVLLPAKPAPGRIVAQTQLKDVAGIMYTLSNGVKVVVKPTSYKNDEIGFSAFAPGGTSLSSDKGFQSAVNASGIIGSAGVGDFDNTALGKYLTGKQVGVKPFIGDRTQGVNGSAAPEDLETAMQLIYLYFTQPRKDSALFQSILNRSRPQLINRANDPNSVFSDTMNVVLGNYHFRRKAPSVEMLDQIQLDSCLEFYKARFADAAAFTFVFVGNIDTTTFKPLMENYLAALPATHHNQDVRELGIHPPAGMLEKKVYKGKEDKATVRLVFNGTYNYSEENNMAMEAVAEVLNIRLLERLREEESGVYTPSVSAAQSKYPQNRYAINISFGCSPQNVQKLIASTLDEVARLAKDGPATVNLEKFKAQSLNTLGTVTQTNRFWLTYLSSQLQNKEPLDMIGRQSALINKLTAEQVKQSAALYLNTSNYITFVLLPESAK</sequence>
<dbReference type="GO" id="GO:0004222">
    <property type="term" value="F:metalloendopeptidase activity"/>
    <property type="evidence" value="ECO:0007669"/>
    <property type="project" value="InterPro"/>
</dbReference>
<evidence type="ECO:0000256" key="1">
    <source>
        <dbReference type="ARBA" id="ARBA00001947"/>
    </source>
</evidence>
<evidence type="ECO:0000313" key="13">
    <source>
        <dbReference type="Proteomes" id="UP000290545"/>
    </source>
</evidence>
<keyword evidence="6" id="KW-0862">Zinc</keyword>
<accession>A0A4Q1DFP6</accession>
<evidence type="ECO:0000313" key="12">
    <source>
        <dbReference type="EMBL" id="RXK87479.1"/>
    </source>
</evidence>
<dbReference type="InterPro" id="IPR007863">
    <property type="entry name" value="Peptidase_M16_C"/>
</dbReference>
<keyword evidence="7" id="KW-0482">Metalloprotease</keyword>
<dbReference type="InterPro" id="IPR011249">
    <property type="entry name" value="Metalloenz_LuxS/M16"/>
</dbReference>
<dbReference type="InterPro" id="IPR050626">
    <property type="entry name" value="Peptidase_M16"/>
</dbReference>
<dbReference type="InterPro" id="IPR001431">
    <property type="entry name" value="Pept_M16_Zn_BS"/>
</dbReference>
<feature type="domain" description="Peptidase M16 N-terminal" evidence="10">
    <location>
        <begin position="59"/>
        <end position="176"/>
    </location>
</feature>
<feature type="signal peptide" evidence="9">
    <location>
        <begin position="1"/>
        <end position="22"/>
    </location>
</feature>
<dbReference type="PANTHER" id="PTHR43690:SF34">
    <property type="entry name" value="ZINC PROTEASE PQQL-LIKE"/>
    <property type="match status" value="1"/>
</dbReference>
<keyword evidence="9" id="KW-0732">Signal</keyword>
<evidence type="ECO:0000256" key="9">
    <source>
        <dbReference type="SAM" id="SignalP"/>
    </source>
</evidence>
<dbReference type="Pfam" id="PF05193">
    <property type="entry name" value="Peptidase_M16_C"/>
    <property type="match status" value="2"/>
</dbReference>
<feature type="chain" id="PRO_5020567659" evidence="9">
    <location>
        <begin position="23"/>
        <end position="944"/>
    </location>
</feature>
<evidence type="ECO:0000256" key="6">
    <source>
        <dbReference type="ARBA" id="ARBA00022833"/>
    </source>
</evidence>
<proteinExistence type="inferred from homology"/>
<organism evidence="12 13">
    <name type="scientific">Filimonas effusa</name>
    <dbReference type="NCBI Taxonomy" id="2508721"/>
    <lineage>
        <taxon>Bacteria</taxon>
        <taxon>Pseudomonadati</taxon>
        <taxon>Bacteroidota</taxon>
        <taxon>Chitinophagia</taxon>
        <taxon>Chitinophagales</taxon>
        <taxon>Chitinophagaceae</taxon>
        <taxon>Filimonas</taxon>
    </lineage>
</organism>
<gene>
    <name evidence="12" type="ORF">ESB13_09050</name>
</gene>
<protein>
    <submittedName>
        <fullName evidence="12">Insulinase family protein</fullName>
    </submittedName>
</protein>
<evidence type="ECO:0000256" key="8">
    <source>
        <dbReference type="RuleBase" id="RU004447"/>
    </source>
</evidence>
<comment type="similarity">
    <text evidence="2 8">Belongs to the peptidase M16 family.</text>
</comment>
<feature type="domain" description="Peptidase M16 C-terminal" evidence="11">
    <location>
        <begin position="695"/>
        <end position="873"/>
    </location>
</feature>
<evidence type="ECO:0000256" key="3">
    <source>
        <dbReference type="ARBA" id="ARBA00022670"/>
    </source>
</evidence>
<dbReference type="OrthoDB" id="9811314at2"/>
<dbReference type="GO" id="GO:0006508">
    <property type="term" value="P:proteolysis"/>
    <property type="evidence" value="ECO:0007669"/>
    <property type="project" value="UniProtKB-KW"/>
</dbReference>
<evidence type="ECO:0000256" key="2">
    <source>
        <dbReference type="ARBA" id="ARBA00007261"/>
    </source>
</evidence>
<dbReference type="SUPFAM" id="SSF63411">
    <property type="entry name" value="LuxS/MPP-like metallohydrolase"/>
    <property type="match status" value="4"/>
</dbReference>
<dbReference type="Gene3D" id="3.30.830.10">
    <property type="entry name" value="Metalloenzyme, LuxS/M16 peptidase-like"/>
    <property type="match status" value="4"/>
</dbReference>
<dbReference type="AlphaFoldDB" id="A0A4Q1DFP6"/>
<dbReference type="PANTHER" id="PTHR43690">
    <property type="entry name" value="NARDILYSIN"/>
    <property type="match status" value="1"/>
</dbReference>
<keyword evidence="5" id="KW-0378">Hydrolase</keyword>
<dbReference type="PROSITE" id="PS00143">
    <property type="entry name" value="INSULINASE"/>
    <property type="match status" value="1"/>
</dbReference>
<keyword evidence="13" id="KW-1185">Reference proteome</keyword>
<keyword evidence="4" id="KW-0479">Metal-binding</keyword>
<dbReference type="EMBL" id="SDHZ01000001">
    <property type="protein sequence ID" value="RXK87479.1"/>
    <property type="molecule type" value="Genomic_DNA"/>
</dbReference>
<reference evidence="12 13" key="1">
    <citation type="submission" date="2019-01" db="EMBL/GenBank/DDBJ databases">
        <title>Filimonas sp. strain TTM-71.</title>
        <authorList>
            <person name="Chen W.-M."/>
        </authorList>
    </citation>
    <scope>NUCLEOTIDE SEQUENCE [LARGE SCALE GENOMIC DNA]</scope>
    <source>
        <strain evidence="12 13">TTM-71</strain>
    </source>
</reference>
<comment type="cofactor">
    <cofactor evidence="1">
        <name>Zn(2+)</name>
        <dbReference type="ChEBI" id="CHEBI:29105"/>
    </cofactor>
</comment>
<dbReference type="InterPro" id="IPR011765">
    <property type="entry name" value="Pept_M16_N"/>
</dbReference>
<evidence type="ECO:0000259" key="11">
    <source>
        <dbReference type="Pfam" id="PF05193"/>
    </source>
</evidence>
<comment type="caution">
    <text evidence="12">The sequence shown here is derived from an EMBL/GenBank/DDBJ whole genome shotgun (WGS) entry which is preliminary data.</text>
</comment>
<evidence type="ECO:0000256" key="4">
    <source>
        <dbReference type="ARBA" id="ARBA00022723"/>
    </source>
</evidence>
<evidence type="ECO:0000259" key="10">
    <source>
        <dbReference type="Pfam" id="PF00675"/>
    </source>
</evidence>
<dbReference type="GO" id="GO:0046872">
    <property type="term" value="F:metal ion binding"/>
    <property type="evidence" value="ECO:0007669"/>
    <property type="project" value="UniProtKB-KW"/>
</dbReference>
<keyword evidence="3" id="KW-0645">Protease</keyword>
<name>A0A4Q1DFP6_9BACT</name>
<evidence type="ECO:0000256" key="5">
    <source>
        <dbReference type="ARBA" id="ARBA00022801"/>
    </source>
</evidence>
<dbReference type="Pfam" id="PF00675">
    <property type="entry name" value="Peptidase_M16"/>
    <property type="match status" value="1"/>
</dbReference>
<evidence type="ECO:0000256" key="7">
    <source>
        <dbReference type="ARBA" id="ARBA00023049"/>
    </source>
</evidence>